<protein>
    <submittedName>
        <fullName evidence="1">Uncharacterized protein</fullName>
    </submittedName>
</protein>
<dbReference type="AlphaFoldDB" id="A0A0U2ZBE3"/>
<reference evidence="1" key="1">
    <citation type="submission" date="2016-01" db="EMBL/GenBank/DDBJ databases">
        <title>Complete genome of Planococcus rifietoensis type strain M8.</title>
        <authorList>
            <person name="See-Too W.S."/>
        </authorList>
    </citation>
    <scope>NUCLEOTIDE SEQUENCE [LARGE SCALE GENOMIC DNA]</scope>
    <source>
        <strain evidence="1">M8</strain>
    </source>
</reference>
<organism evidence="1 2">
    <name type="scientific">Planococcus rifietoensis</name>
    <dbReference type="NCBI Taxonomy" id="200991"/>
    <lineage>
        <taxon>Bacteria</taxon>
        <taxon>Bacillati</taxon>
        <taxon>Bacillota</taxon>
        <taxon>Bacilli</taxon>
        <taxon>Bacillales</taxon>
        <taxon>Caryophanaceae</taxon>
        <taxon>Planococcus</taxon>
    </lineage>
</organism>
<proteinExistence type="predicted"/>
<accession>A0A0U2ZBE3</accession>
<dbReference type="EMBL" id="CP013659">
    <property type="protein sequence ID" value="ALS74485.1"/>
    <property type="molecule type" value="Genomic_DNA"/>
</dbReference>
<sequence>MTLSQKPCPYKKEQLLQLLFRVFTVYLFFPDPEQQEHVSEPPNRSWKYPWPAQYGQWVAVVLFLKTVIRNTSSVVFNILIIGNISRIANRCK</sequence>
<dbReference type="Proteomes" id="UP000067683">
    <property type="component" value="Chromosome"/>
</dbReference>
<name>A0A0U2ZBE3_9BACL</name>
<gene>
    <name evidence="1" type="ORF">AUC31_04175</name>
</gene>
<evidence type="ECO:0000313" key="1">
    <source>
        <dbReference type="EMBL" id="ALS74485.1"/>
    </source>
</evidence>
<dbReference type="KEGG" id="prt:AUC31_04175"/>
<keyword evidence="2" id="KW-1185">Reference proteome</keyword>
<evidence type="ECO:0000313" key="2">
    <source>
        <dbReference type="Proteomes" id="UP000067683"/>
    </source>
</evidence>